<dbReference type="RefSeq" id="WP_141697966.1">
    <property type="nucleotide sequence ID" value="NZ_CP113117.1"/>
</dbReference>
<evidence type="ECO:0000313" key="3">
    <source>
        <dbReference type="Proteomes" id="UP001164768"/>
    </source>
</evidence>
<gene>
    <name evidence="2" type="ORF">ORR04_05500</name>
</gene>
<accession>A0AB38X7M7</accession>
<sequence>MAITDTKDWIQLVTSIITAATSIIAIVISVRSLRATKRSIEDANRPYVVAYLAWMWLDDNLKEYLVIKNFGKTGATIKSISYDVPWLTPTTNTNVFGNMNGYFLAPDQKYTSLVEIDATGQGHARSRKVPITMTINYNWKDDTKRDTFEHTFSEKAYDNFTYMRRVTGFDGSIENSEKLFYKAADEFFRSRL</sequence>
<evidence type="ECO:0008006" key="4">
    <source>
        <dbReference type="Google" id="ProtNLM"/>
    </source>
</evidence>
<dbReference type="AlphaFoldDB" id="A0AB38X7M7"/>
<evidence type="ECO:0000256" key="1">
    <source>
        <dbReference type="SAM" id="Phobius"/>
    </source>
</evidence>
<dbReference type="EMBL" id="CP113117">
    <property type="protein sequence ID" value="WAD02633.1"/>
    <property type="molecule type" value="Genomic_DNA"/>
</dbReference>
<reference evidence="2" key="1">
    <citation type="submission" date="2022-11" db="EMBL/GenBank/DDBJ databases">
        <title>Whole genome sequence of Levilactobacillus brevis SMB091.</title>
        <authorList>
            <person name="Kim J.-M."/>
            <person name="Kim O.-C."/>
            <person name="Choi Y.H."/>
            <person name="Han N.S."/>
            <person name="Hurh B."/>
        </authorList>
    </citation>
    <scope>NUCLEOTIDE SEQUENCE</scope>
    <source>
        <strain evidence="2">SMB091</strain>
    </source>
</reference>
<organism evidence="2 3">
    <name type="scientific">Levilactobacillus brevis</name>
    <name type="common">Lactobacillus brevis</name>
    <dbReference type="NCBI Taxonomy" id="1580"/>
    <lineage>
        <taxon>Bacteria</taxon>
        <taxon>Bacillati</taxon>
        <taxon>Bacillota</taxon>
        <taxon>Bacilli</taxon>
        <taxon>Lactobacillales</taxon>
        <taxon>Lactobacillaceae</taxon>
        <taxon>Levilactobacillus</taxon>
    </lineage>
</organism>
<proteinExistence type="predicted"/>
<keyword evidence="1" id="KW-0812">Transmembrane</keyword>
<evidence type="ECO:0000313" key="2">
    <source>
        <dbReference type="EMBL" id="WAD02633.1"/>
    </source>
</evidence>
<dbReference type="Proteomes" id="UP001164768">
    <property type="component" value="Chromosome"/>
</dbReference>
<name>A0AB38X7M7_LEVBR</name>
<feature type="transmembrane region" description="Helical" evidence="1">
    <location>
        <begin position="12"/>
        <end position="30"/>
    </location>
</feature>
<keyword evidence="1" id="KW-1133">Transmembrane helix</keyword>
<protein>
    <recommendedName>
        <fullName evidence="4">SMODS-associating 2TM beta-strand rich effector domain-containing protein</fullName>
    </recommendedName>
</protein>
<keyword evidence="1" id="KW-0472">Membrane</keyword>